<dbReference type="AlphaFoldDB" id="A0A914X1N6"/>
<dbReference type="WBParaSite" id="PSAMB.scaffold5986size10430.g27669.t1">
    <property type="protein sequence ID" value="PSAMB.scaffold5986size10430.g27669.t1"/>
    <property type="gene ID" value="PSAMB.scaffold5986size10430.g27669"/>
</dbReference>
<name>A0A914X1N6_9BILA</name>
<evidence type="ECO:0000313" key="2">
    <source>
        <dbReference type="Proteomes" id="UP000887566"/>
    </source>
</evidence>
<feature type="region of interest" description="Disordered" evidence="1">
    <location>
        <begin position="22"/>
        <end position="45"/>
    </location>
</feature>
<dbReference type="Proteomes" id="UP000887566">
    <property type="component" value="Unplaced"/>
</dbReference>
<proteinExistence type="predicted"/>
<protein>
    <submittedName>
        <fullName evidence="3">Uncharacterized protein</fullName>
    </submittedName>
</protein>
<sequence length="60" mass="6264">RVGAARFTRVASPFDACSTPGLTRTLPGNNRRKAAVTASHSPLAPLDESLSLPFSPVFPG</sequence>
<evidence type="ECO:0000256" key="1">
    <source>
        <dbReference type="SAM" id="MobiDB-lite"/>
    </source>
</evidence>
<accession>A0A914X1N6</accession>
<reference evidence="3" key="1">
    <citation type="submission" date="2022-11" db="UniProtKB">
        <authorList>
            <consortium name="WormBaseParasite"/>
        </authorList>
    </citation>
    <scope>IDENTIFICATION</scope>
</reference>
<evidence type="ECO:0000313" key="3">
    <source>
        <dbReference type="WBParaSite" id="PSAMB.scaffold5986size10430.g27669.t1"/>
    </source>
</evidence>
<organism evidence="2 3">
    <name type="scientific">Plectus sambesii</name>
    <dbReference type="NCBI Taxonomy" id="2011161"/>
    <lineage>
        <taxon>Eukaryota</taxon>
        <taxon>Metazoa</taxon>
        <taxon>Ecdysozoa</taxon>
        <taxon>Nematoda</taxon>
        <taxon>Chromadorea</taxon>
        <taxon>Plectida</taxon>
        <taxon>Plectina</taxon>
        <taxon>Plectoidea</taxon>
        <taxon>Plectidae</taxon>
        <taxon>Plectus</taxon>
    </lineage>
</organism>
<keyword evidence="2" id="KW-1185">Reference proteome</keyword>